<evidence type="ECO:0000313" key="2">
    <source>
        <dbReference type="Proteomes" id="UP000017429"/>
    </source>
</evidence>
<dbReference type="OrthoDB" id="5372487at2"/>
<name>V2QEE2_9BACT</name>
<dbReference type="GO" id="GO:0005524">
    <property type="term" value="F:ATP binding"/>
    <property type="evidence" value="ECO:0007669"/>
    <property type="project" value="UniProtKB-UniRule"/>
</dbReference>
<dbReference type="AlphaFoldDB" id="V2QEE2"/>
<dbReference type="PROSITE" id="PS50975">
    <property type="entry name" value="ATP_GRASP"/>
    <property type="match status" value="1"/>
</dbReference>
<dbReference type="eggNOG" id="COG2232">
    <property type="taxonomic scope" value="Bacteria"/>
</dbReference>
<dbReference type="Proteomes" id="UP000017429">
    <property type="component" value="Chromosome"/>
</dbReference>
<sequence length="425" mass="48505">MKKRVLVFPCGSEIALEINRALKDSIHFKMVGASSISDHGEYVFKTYIPNIPFVEDAAFIPALQKVCDDYKIDFIFPAHDSVVLKLAQHAHEFKAKIITSSLETNEICRSKEKTYKKFQGIIPTPKLFQKDNIEKYPVFLKPSVGQGSKGTCKVSNKHELDFYLSKNSELLILEYLPGREYTIDCFTNRHGKLLFAMGRQRIRISNGISVSSKTVNNPKFIELAEKINKVLSFQGVWFFQVKENTDGEFVLMEIAPRIAGTMGLSLGLGVNFAQLSLFDMMGYDVEIIRNNYEIQIDRALYASYKINLDFDTVYIDFDDVISLQTGVNTDAVKLLYQFKNQKKEIILLTKHAGDIYQKLDDLCISKNLFNKIIHIADTDEKSNYITKNNAVFIDDSFAERQKVMKNKNISVFGVDNLSALIDWRV</sequence>
<dbReference type="GO" id="GO:0046872">
    <property type="term" value="F:metal ion binding"/>
    <property type="evidence" value="ECO:0007669"/>
    <property type="project" value="InterPro"/>
</dbReference>
<dbReference type="SUPFAM" id="SSF56059">
    <property type="entry name" value="Glutathione synthetase ATP-binding domain-like"/>
    <property type="match status" value="1"/>
</dbReference>
<reference evidence="1" key="3">
    <citation type="submission" date="2022-06" db="EMBL/GenBank/DDBJ databases">
        <title>Resources to Facilitate Use of the Altered Schaedler Flora (ASF) Mouse Model to Study Microbiome Function.</title>
        <authorList>
            <person name="Proctor A."/>
            <person name="Parvinroo S."/>
            <person name="Richie T."/>
            <person name="Jia X."/>
            <person name="Lee S.T.M."/>
            <person name="Karp P.D."/>
            <person name="Paley S."/>
            <person name="Kostic A.D."/>
            <person name="Pierre J.F."/>
            <person name="Wannemuehler M.J."/>
            <person name="Phillips G.J."/>
        </authorList>
    </citation>
    <scope>NUCLEOTIDE SEQUENCE</scope>
    <source>
        <strain evidence="1">ASF457</strain>
    </source>
</reference>
<dbReference type="Pfam" id="PF15632">
    <property type="entry name" value="ATPgrasp_Ter"/>
    <property type="match status" value="1"/>
</dbReference>
<dbReference type="Gene3D" id="3.30.470.20">
    <property type="entry name" value="ATP-grasp fold, B domain"/>
    <property type="match status" value="1"/>
</dbReference>
<keyword evidence="2" id="KW-1185">Reference proteome</keyword>
<dbReference type="KEGG" id="msch:N508_001084"/>
<reference evidence="1" key="1">
    <citation type="journal article" date="2014" name="Genome Announc.">
        <title>Draft genome sequences of the altered schaedler flora, a defined bacterial community from gnotobiotic mice.</title>
        <authorList>
            <person name="Wannemuehler M.J."/>
            <person name="Overstreet A.M."/>
            <person name="Ward D.V."/>
            <person name="Phillips G.J."/>
        </authorList>
    </citation>
    <scope>NUCLEOTIDE SEQUENCE</scope>
    <source>
        <strain evidence="1">ASF457</strain>
    </source>
</reference>
<gene>
    <name evidence="1" type="ORF">N508_001084</name>
</gene>
<accession>V2QEE2</accession>
<dbReference type="RefSeq" id="WP_023275380.1">
    <property type="nucleotide sequence ID" value="NZ_CP097562.1"/>
</dbReference>
<protein>
    <submittedName>
        <fullName evidence="1">Uncharacterized protein</fullName>
    </submittedName>
</protein>
<reference evidence="1" key="2">
    <citation type="submission" date="2022-05" db="EMBL/GenBank/DDBJ databases">
        <authorList>
            <person name="Proctor A.L."/>
            <person name="Phillips G.J."/>
            <person name="Wannemuehler M.J."/>
        </authorList>
    </citation>
    <scope>NUCLEOTIDE SEQUENCE</scope>
    <source>
        <strain evidence="1">ASF457</strain>
    </source>
</reference>
<organism evidence="1 2">
    <name type="scientific">Mucispirillum schaedleri ASF457</name>
    <dbReference type="NCBI Taxonomy" id="1379858"/>
    <lineage>
        <taxon>Bacteria</taxon>
        <taxon>Pseudomonadati</taxon>
        <taxon>Deferribacterota</taxon>
        <taxon>Deferribacteres</taxon>
        <taxon>Deferribacterales</taxon>
        <taxon>Mucispirillaceae</taxon>
        <taxon>Mucispirillum</taxon>
    </lineage>
</organism>
<proteinExistence type="predicted"/>
<dbReference type="EMBL" id="CP097562">
    <property type="protein sequence ID" value="USF24009.1"/>
    <property type="molecule type" value="Genomic_DNA"/>
</dbReference>
<evidence type="ECO:0000313" key="1">
    <source>
        <dbReference type="EMBL" id="USF24009.1"/>
    </source>
</evidence>
<dbReference type="Gene3D" id="3.40.50.20">
    <property type="match status" value="1"/>
</dbReference>
<dbReference type="InterPro" id="IPR011761">
    <property type="entry name" value="ATP-grasp"/>
</dbReference>